<organism evidence="7 8">
    <name type="scientific">Permianibacter aggregans</name>
    <dbReference type="NCBI Taxonomy" id="1510150"/>
    <lineage>
        <taxon>Bacteria</taxon>
        <taxon>Pseudomonadati</taxon>
        <taxon>Pseudomonadota</taxon>
        <taxon>Gammaproteobacteria</taxon>
        <taxon>Pseudomonadales</taxon>
        <taxon>Pseudomonadaceae</taxon>
        <taxon>Permianibacter</taxon>
    </lineage>
</organism>
<dbReference type="OrthoDB" id="6316289at2"/>
<evidence type="ECO:0000256" key="3">
    <source>
        <dbReference type="ARBA" id="ARBA00013194"/>
    </source>
</evidence>
<dbReference type="PANTHER" id="PTHR47245">
    <property type="entry name" value="PEPTIDYLPROLYL ISOMERASE"/>
    <property type="match status" value="1"/>
</dbReference>
<dbReference type="InterPro" id="IPR027304">
    <property type="entry name" value="Trigger_fact/SurA_dom_sf"/>
</dbReference>
<keyword evidence="7" id="KW-0413">Isomerase</keyword>
<dbReference type="SUPFAM" id="SSF109998">
    <property type="entry name" value="Triger factor/SurA peptide-binding domain-like"/>
    <property type="match status" value="1"/>
</dbReference>
<reference evidence="7 8" key="1">
    <citation type="submission" date="2019-03" db="EMBL/GenBank/DDBJ databases">
        <title>Genomic Encyclopedia of Type Strains, Phase IV (KMG-IV): sequencing the most valuable type-strain genomes for metagenomic binning, comparative biology and taxonomic classification.</title>
        <authorList>
            <person name="Goeker M."/>
        </authorList>
    </citation>
    <scope>NUCLEOTIDE SEQUENCE [LARGE SCALE GENOMIC DNA]</scope>
    <source>
        <strain evidence="7 8">DSM 103792</strain>
    </source>
</reference>
<dbReference type="Gene3D" id="3.10.50.40">
    <property type="match status" value="1"/>
</dbReference>
<evidence type="ECO:0000256" key="4">
    <source>
        <dbReference type="ARBA" id="ARBA00023110"/>
    </source>
</evidence>
<protein>
    <recommendedName>
        <fullName evidence="3">peptidylprolyl isomerase</fullName>
        <ecNumber evidence="3">5.2.1.8</ecNumber>
    </recommendedName>
</protein>
<feature type="signal peptide" evidence="5">
    <location>
        <begin position="1"/>
        <end position="20"/>
    </location>
</feature>
<dbReference type="Pfam" id="PF13145">
    <property type="entry name" value="Rotamase_2"/>
    <property type="match status" value="1"/>
</dbReference>
<dbReference type="GO" id="GO:0003755">
    <property type="term" value="F:peptidyl-prolyl cis-trans isomerase activity"/>
    <property type="evidence" value="ECO:0007669"/>
    <property type="project" value="UniProtKB-KW"/>
</dbReference>
<evidence type="ECO:0000256" key="1">
    <source>
        <dbReference type="ARBA" id="ARBA00000971"/>
    </source>
</evidence>
<comment type="caution">
    <text evidence="7">The sequence shown here is derived from an EMBL/GenBank/DDBJ whole genome shotgun (WGS) entry which is preliminary data.</text>
</comment>
<evidence type="ECO:0000313" key="8">
    <source>
        <dbReference type="Proteomes" id="UP000295375"/>
    </source>
</evidence>
<gene>
    <name evidence="7" type="ORF">EV696_1163</name>
</gene>
<keyword evidence="5" id="KW-0732">Signal</keyword>
<comment type="catalytic activity">
    <reaction evidence="1">
        <text>[protein]-peptidylproline (omega=180) = [protein]-peptidylproline (omega=0)</text>
        <dbReference type="Rhea" id="RHEA:16237"/>
        <dbReference type="Rhea" id="RHEA-COMP:10747"/>
        <dbReference type="Rhea" id="RHEA-COMP:10748"/>
        <dbReference type="ChEBI" id="CHEBI:83833"/>
        <dbReference type="ChEBI" id="CHEBI:83834"/>
        <dbReference type="EC" id="5.2.1.8"/>
    </reaction>
</comment>
<evidence type="ECO:0000313" key="7">
    <source>
        <dbReference type="EMBL" id="TDQ45900.1"/>
    </source>
</evidence>
<comment type="similarity">
    <text evidence="2">Belongs to the PpiC/parvulin rotamase family.</text>
</comment>
<dbReference type="EMBL" id="SNYM01000016">
    <property type="protein sequence ID" value="TDQ45900.1"/>
    <property type="molecule type" value="Genomic_DNA"/>
</dbReference>
<dbReference type="PANTHER" id="PTHR47245:SF2">
    <property type="entry name" value="PEPTIDYL-PROLYL CIS-TRANS ISOMERASE HP_0175-RELATED"/>
    <property type="match status" value="1"/>
</dbReference>
<evidence type="ECO:0000259" key="6">
    <source>
        <dbReference type="Pfam" id="PF13145"/>
    </source>
</evidence>
<accession>A0A4R6UGF1</accession>
<dbReference type="InterPro" id="IPR050245">
    <property type="entry name" value="PrsA_foldase"/>
</dbReference>
<name>A0A4R6UGF1_9GAMM</name>
<proteinExistence type="inferred from homology"/>
<keyword evidence="4" id="KW-0697">Rotamase</keyword>
<feature type="domain" description="PpiC" evidence="6">
    <location>
        <begin position="125"/>
        <end position="251"/>
    </location>
</feature>
<dbReference type="Proteomes" id="UP000295375">
    <property type="component" value="Unassembled WGS sequence"/>
</dbReference>
<evidence type="ECO:0000256" key="5">
    <source>
        <dbReference type="SAM" id="SignalP"/>
    </source>
</evidence>
<dbReference type="EC" id="5.2.1.8" evidence="3"/>
<keyword evidence="8" id="KW-1185">Reference proteome</keyword>
<dbReference type="Gene3D" id="1.10.4030.10">
    <property type="entry name" value="Porin chaperone SurA, peptide-binding domain"/>
    <property type="match status" value="1"/>
</dbReference>
<dbReference type="InterPro" id="IPR046357">
    <property type="entry name" value="PPIase_dom_sf"/>
</dbReference>
<evidence type="ECO:0000256" key="2">
    <source>
        <dbReference type="ARBA" id="ARBA00007656"/>
    </source>
</evidence>
<feature type="chain" id="PRO_5020803552" description="peptidylprolyl isomerase" evidence="5">
    <location>
        <begin position="21"/>
        <end position="287"/>
    </location>
</feature>
<dbReference type="InterPro" id="IPR000297">
    <property type="entry name" value="PPIase_PpiC"/>
</dbReference>
<dbReference type="RefSeq" id="WP_133592234.1">
    <property type="nucleotide sequence ID" value="NZ_CP037953.1"/>
</dbReference>
<sequence>MSFTLRASLLCAMACMVACSDSKIETNLLPDDDVVVAKVNGEAISAYDWQQAIVTNLGEQNAFLLDDDARLKVLQSLAAAKAMAQKERDALTPTERLELEKQIEAYREQLLVKRYLKAHTDITPVTSEMVEAYYQKYPERFGATRTVEYQLIRLRSGADGEKRNTLVSALQKAATPAEWSALTSNARKANSPFEYIQQKSVPNLLQAPLSSIVANTAKGSISEVYWVEGLPLRVRVIDEQWSAAKPLADVSAEIRKTLAPSQVKKAVKQATDDILKESKIEYLVETP</sequence>
<dbReference type="AlphaFoldDB" id="A0A4R6UGF1"/>